<reference evidence="1 2" key="1">
    <citation type="submission" date="2021-12" db="EMBL/GenBank/DDBJ databases">
        <title>Genome sequence of Kibdelosporangium philippinense ATCC 49844.</title>
        <authorList>
            <person name="Fedorov E.A."/>
            <person name="Omeragic M."/>
            <person name="Shalygina K.F."/>
            <person name="Maclea K.S."/>
        </authorList>
    </citation>
    <scope>NUCLEOTIDE SEQUENCE [LARGE SCALE GENOMIC DNA]</scope>
    <source>
        <strain evidence="1 2">ATCC 49844</strain>
    </source>
</reference>
<evidence type="ECO:0000313" key="1">
    <source>
        <dbReference type="EMBL" id="MCE7010392.1"/>
    </source>
</evidence>
<keyword evidence="2" id="KW-1185">Reference proteome</keyword>
<protein>
    <submittedName>
        <fullName evidence="1">Uncharacterized protein</fullName>
    </submittedName>
</protein>
<evidence type="ECO:0000313" key="2">
    <source>
        <dbReference type="Proteomes" id="UP001521150"/>
    </source>
</evidence>
<gene>
    <name evidence="1" type="ORF">LWC34_47450</name>
</gene>
<dbReference type="Proteomes" id="UP001521150">
    <property type="component" value="Unassembled WGS sequence"/>
</dbReference>
<sequence length="145" mass="15930">MGDESLFYRPKSPLLSTINTYLGGPTPARKDDPAVRFGPDGIEYHQSYGHGVTVRLGWQEVHAVAVLPGPVHGRQALCVYPFRQMPEPEGSGPGLLLRFRSLFGTPLAVHWHHVRGPSLAKLDSHLSAWTDGRIALTSERPSEAQ</sequence>
<proteinExistence type="predicted"/>
<dbReference type="RefSeq" id="WP_233732106.1">
    <property type="nucleotide sequence ID" value="NZ_JAJVCN010000004.1"/>
</dbReference>
<comment type="caution">
    <text evidence="1">The sequence shown here is derived from an EMBL/GenBank/DDBJ whole genome shotgun (WGS) entry which is preliminary data.</text>
</comment>
<organism evidence="1 2">
    <name type="scientific">Kibdelosporangium philippinense</name>
    <dbReference type="NCBI Taxonomy" id="211113"/>
    <lineage>
        <taxon>Bacteria</taxon>
        <taxon>Bacillati</taxon>
        <taxon>Actinomycetota</taxon>
        <taxon>Actinomycetes</taxon>
        <taxon>Pseudonocardiales</taxon>
        <taxon>Pseudonocardiaceae</taxon>
        <taxon>Kibdelosporangium</taxon>
    </lineage>
</organism>
<dbReference type="EMBL" id="JAJVCN010000004">
    <property type="protein sequence ID" value="MCE7010392.1"/>
    <property type="molecule type" value="Genomic_DNA"/>
</dbReference>
<accession>A0ABS8ZWZ0</accession>
<name>A0ABS8ZWZ0_9PSEU</name>